<proteinExistence type="predicted"/>
<dbReference type="EMBL" id="FOYQ01000002">
    <property type="protein sequence ID" value="SFR55155.1"/>
    <property type="molecule type" value="Genomic_DNA"/>
</dbReference>
<dbReference type="AlphaFoldDB" id="A0A1I6HL37"/>
<evidence type="ECO:0008006" key="3">
    <source>
        <dbReference type="Google" id="ProtNLM"/>
    </source>
</evidence>
<sequence>MKAKLIIIATLFALNTGVAQNQKDTLGEPHEKKNEVKLNVYFTALGLFEATYERNLNRKSSVGITGLYVFNQNRDEDTNFLISPFYRRYFGKKYASGFFLEGFGTFGSTDGKQLTDMDGNLTLNEGPDVLDFSLGFGFGSKWVTKSGITFEVMVGLGLHLFNSHKTDHNSVNRRALSIGYRF</sequence>
<dbReference type="OrthoDB" id="768080at2"/>
<dbReference type="RefSeq" id="WP_092983372.1">
    <property type="nucleotide sequence ID" value="NZ_FOYQ01000002.1"/>
</dbReference>
<evidence type="ECO:0000313" key="1">
    <source>
        <dbReference type="EMBL" id="SFR55155.1"/>
    </source>
</evidence>
<dbReference type="Pfam" id="PF12099">
    <property type="entry name" value="DUF3575"/>
    <property type="match status" value="1"/>
</dbReference>
<protein>
    <recommendedName>
        <fullName evidence="3">DUF3575 domain-containing protein</fullName>
    </recommendedName>
</protein>
<evidence type="ECO:0000313" key="2">
    <source>
        <dbReference type="Proteomes" id="UP000199534"/>
    </source>
</evidence>
<gene>
    <name evidence="1" type="ORF">SAMN04490243_2863</name>
</gene>
<organism evidence="1 2">
    <name type="scientific">Robiginitalea myxolifaciens</name>
    <dbReference type="NCBI Taxonomy" id="400055"/>
    <lineage>
        <taxon>Bacteria</taxon>
        <taxon>Pseudomonadati</taxon>
        <taxon>Bacteroidota</taxon>
        <taxon>Flavobacteriia</taxon>
        <taxon>Flavobacteriales</taxon>
        <taxon>Flavobacteriaceae</taxon>
        <taxon>Robiginitalea</taxon>
    </lineage>
</organism>
<keyword evidence="2" id="KW-1185">Reference proteome</keyword>
<reference evidence="1 2" key="1">
    <citation type="submission" date="2016-10" db="EMBL/GenBank/DDBJ databases">
        <authorList>
            <person name="de Groot N.N."/>
        </authorList>
    </citation>
    <scope>NUCLEOTIDE SEQUENCE [LARGE SCALE GENOMIC DNA]</scope>
    <source>
        <strain evidence="1 2">DSM 21019</strain>
    </source>
</reference>
<accession>A0A1I6HL37</accession>
<dbReference type="InterPro" id="IPR021958">
    <property type="entry name" value="DUF3575"/>
</dbReference>
<name>A0A1I6HL37_9FLAO</name>
<dbReference type="Proteomes" id="UP000199534">
    <property type="component" value="Unassembled WGS sequence"/>
</dbReference>
<dbReference type="STRING" id="400055.SAMN04490243_2863"/>